<keyword evidence="3" id="KW-1185">Reference proteome</keyword>
<dbReference type="Proteomes" id="UP000324222">
    <property type="component" value="Unassembled WGS sequence"/>
</dbReference>
<organism evidence="2 3">
    <name type="scientific">Portunus trituberculatus</name>
    <name type="common">Swimming crab</name>
    <name type="synonym">Neptunus trituberculatus</name>
    <dbReference type="NCBI Taxonomy" id="210409"/>
    <lineage>
        <taxon>Eukaryota</taxon>
        <taxon>Metazoa</taxon>
        <taxon>Ecdysozoa</taxon>
        <taxon>Arthropoda</taxon>
        <taxon>Crustacea</taxon>
        <taxon>Multicrustacea</taxon>
        <taxon>Malacostraca</taxon>
        <taxon>Eumalacostraca</taxon>
        <taxon>Eucarida</taxon>
        <taxon>Decapoda</taxon>
        <taxon>Pleocyemata</taxon>
        <taxon>Brachyura</taxon>
        <taxon>Eubrachyura</taxon>
        <taxon>Portunoidea</taxon>
        <taxon>Portunidae</taxon>
        <taxon>Portuninae</taxon>
        <taxon>Portunus</taxon>
    </lineage>
</organism>
<name>A0A5B7D4N0_PORTR</name>
<evidence type="ECO:0000313" key="2">
    <source>
        <dbReference type="EMBL" id="MPC16361.1"/>
    </source>
</evidence>
<sequence length="172" mass="18500">MSKQSLLLSKHDGKPGKNNIPAACNLKQDISRQLLALGLASSRHTLKSPLKGLYSMDSSASKGASKAAKLFDAMDCSTGDLCEGETGSLVLVSSCLCRSGKKESSSDKSCSDCDTLFSMELCLVFERGLVISSPPCVLSDSPDMRNMALSCKREYNSMKIMMKKKSNNKLIS</sequence>
<dbReference type="EMBL" id="VSRR010000500">
    <property type="protein sequence ID" value="MPC16361.1"/>
    <property type="molecule type" value="Genomic_DNA"/>
</dbReference>
<reference evidence="2 3" key="1">
    <citation type="submission" date="2019-05" db="EMBL/GenBank/DDBJ databases">
        <title>Another draft genome of Portunus trituberculatus and its Hox gene families provides insights of decapod evolution.</title>
        <authorList>
            <person name="Jeong J.-H."/>
            <person name="Song I."/>
            <person name="Kim S."/>
            <person name="Choi T."/>
            <person name="Kim D."/>
            <person name="Ryu S."/>
            <person name="Kim W."/>
        </authorList>
    </citation>
    <scope>NUCLEOTIDE SEQUENCE [LARGE SCALE GENOMIC DNA]</scope>
    <source>
        <tissue evidence="2">Muscle</tissue>
    </source>
</reference>
<protein>
    <submittedName>
        <fullName evidence="2">Uncharacterized protein</fullName>
    </submittedName>
</protein>
<evidence type="ECO:0000313" key="3">
    <source>
        <dbReference type="Proteomes" id="UP000324222"/>
    </source>
</evidence>
<proteinExistence type="predicted"/>
<accession>A0A5B7D4N0</accession>
<comment type="caution">
    <text evidence="2">The sequence shown here is derived from an EMBL/GenBank/DDBJ whole genome shotgun (WGS) entry which is preliminary data.</text>
</comment>
<evidence type="ECO:0000256" key="1">
    <source>
        <dbReference type="SAM" id="MobiDB-lite"/>
    </source>
</evidence>
<dbReference type="AlphaFoldDB" id="A0A5B7D4N0"/>
<gene>
    <name evidence="2" type="ORF">E2C01_009183</name>
</gene>
<feature type="region of interest" description="Disordered" evidence="1">
    <location>
        <begin position="1"/>
        <end position="20"/>
    </location>
</feature>